<keyword evidence="3" id="KW-0175">Coiled coil</keyword>
<keyword evidence="10" id="KW-1185">Reference proteome</keyword>
<dbReference type="Gene3D" id="2.40.30.170">
    <property type="match status" value="1"/>
</dbReference>
<dbReference type="PANTHER" id="PTHR30158:SF24">
    <property type="entry name" value="HLYD FAMILY SECRETION PROTEIN"/>
    <property type="match status" value="1"/>
</dbReference>
<dbReference type="Gene3D" id="2.40.420.20">
    <property type="match status" value="1"/>
</dbReference>
<evidence type="ECO:0000256" key="3">
    <source>
        <dbReference type="SAM" id="Coils"/>
    </source>
</evidence>
<feature type="region of interest" description="Disordered" evidence="4">
    <location>
        <begin position="317"/>
        <end position="358"/>
    </location>
</feature>
<dbReference type="NCBIfam" id="TIGR01730">
    <property type="entry name" value="RND_mfp"/>
    <property type="match status" value="1"/>
</dbReference>
<feature type="domain" description="Multidrug resistance protein MdtA-like alpha-helical hairpin" evidence="5">
    <location>
        <begin position="66"/>
        <end position="135"/>
    </location>
</feature>
<evidence type="ECO:0000256" key="2">
    <source>
        <dbReference type="ARBA" id="ARBA00009477"/>
    </source>
</evidence>
<reference evidence="9 10" key="1">
    <citation type="submission" date="2020-08" db="EMBL/GenBank/DDBJ databases">
        <title>Functional genomics of gut bacteria from endangered species of beetles.</title>
        <authorList>
            <person name="Carlos-Shanley C."/>
        </authorList>
    </citation>
    <scope>NUCLEOTIDE SEQUENCE [LARGE SCALE GENOMIC DNA]</scope>
    <source>
        <strain evidence="9 10">S00224</strain>
    </source>
</reference>
<gene>
    <name evidence="9" type="ORF">HNP52_000167</name>
</gene>
<dbReference type="AlphaFoldDB" id="A0A7W7JXD1"/>
<dbReference type="Gene3D" id="2.40.50.100">
    <property type="match status" value="1"/>
</dbReference>
<evidence type="ECO:0000256" key="1">
    <source>
        <dbReference type="ARBA" id="ARBA00004196"/>
    </source>
</evidence>
<dbReference type="GO" id="GO:0022857">
    <property type="term" value="F:transmembrane transporter activity"/>
    <property type="evidence" value="ECO:0007669"/>
    <property type="project" value="InterPro"/>
</dbReference>
<dbReference type="InterPro" id="IPR058624">
    <property type="entry name" value="MdtA-like_HH"/>
</dbReference>
<feature type="domain" description="Multidrug resistance protein MdtA-like barrel-sandwich hybrid" evidence="6">
    <location>
        <begin position="26"/>
        <end position="163"/>
    </location>
</feature>
<dbReference type="GO" id="GO:0046677">
    <property type="term" value="P:response to antibiotic"/>
    <property type="evidence" value="ECO:0007669"/>
    <property type="project" value="TreeGrafter"/>
</dbReference>
<dbReference type="Pfam" id="PF25967">
    <property type="entry name" value="RND-MFP_C"/>
    <property type="match status" value="1"/>
</dbReference>
<dbReference type="SUPFAM" id="SSF111369">
    <property type="entry name" value="HlyD-like secretion proteins"/>
    <property type="match status" value="1"/>
</dbReference>
<dbReference type="Pfam" id="PF25876">
    <property type="entry name" value="HH_MFP_RND"/>
    <property type="match status" value="1"/>
</dbReference>
<evidence type="ECO:0000259" key="8">
    <source>
        <dbReference type="Pfam" id="PF25967"/>
    </source>
</evidence>
<evidence type="ECO:0000313" key="9">
    <source>
        <dbReference type="EMBL" id="MBB4837116.1"/>
    </source>
</evidence>
<evidence type="ECO:0000259" key="6">
    <source>
        <dbReference type="Pfam" id="PF25917"/>
    </source>
</evidence>
<comment type="caution">
    <text evidence="9">The sequence shown here is derived from an EMBL/GenBank/DDBJ whole genome shotgun (WGS) entry which is preliminary data.</text>
</comment>
<dbReference type="InterPro" id="IPR058625">
    <property type="entry name" value="MdtA-like_BSH"/>
</dbReference>
<dbReference type="Gene3D" id="1.10.287.470">
    <property type="entry name" value="Helix hairpin bin"/>
    <property type="match status" value="1"/>
</dbReference>
<name>A0A7W7JXD1_9SPHN</name>
<dbReference type="GO" id="GO:0030313">
    <property type="term" value="C:cell envelope"/>
    <property type="evidence" value="ECO:0007669"/>
    <property type="project" value="UniProtKB-SubCell"/>
</dbReference>
<protein>
    <submittedName>
        <fullName evidence="9">RND family efflux transporter MFP subunit</fullName>
    </submittedName>
</protein>
<dbReference type="EMBL" id="JACHLN010000001">
    <property type="protein sequence ID" value="MBB4837116.1"/>
    <property type="molecule type" value="Genomic_DNA"/>
</dbReference>
<dbReference type="GO" id="GO:0005886">
    <property type="term" value="C:plasma membrane"/>
    <property type="evidence" value="ECO:0007669"/>
    <property type="project" value="TreeGrafter"/>
</dbReference>
<proteinExistence type="inferred from homology"/>
<dbReference type="PANTHER" id="PTHR30158">
    <property type="entry name" value="ACRA/E-RELATED COMPONENT OF DRUG EFFLUX TRANSPORTER"/>
    <property type="match status" value="1"/>
</dbReference>
<comment type="similarity">
    <text evidence="2">Belongs to the membrane fusion protein (MFP) (TC 8.A.1) family.</text>
</comment>
<dbReference type="Proteomes" id="UP000575241">
    <property type="component" value="Unassembled WGS sequence"/>
</dbReference>
<evidence type="ECO:0000256" key="4">
    <source>
        <dbReference type="SAM" id="MobiDB-lite"/>
    </source>
</evidence>
<feature type="domain" description="Multidrug resistance protein MdtA-like beta-barrel" evidence="7">
    <location>
        <begin position="171"/>
        <end position="254"/>
    </location>
</feature>
<accession>A0A7W7JXD1</accession>
<feature type="coiled-coil region" evidence="3">
    <location>
        <begin position="66"/>
        <end position="93"/>
    </location>
</feature>
<sequence>MTVAAPLVRDVVDWDEFVGRFEAIQSVEVRPRATGYLQGIWFKDGQYVRKGQLLFTIDPRPAQAAVAQAAAQVAQAKATLANAQTEYARSEALVAQRAASQEELEQRRAALRSGSAQVAAAEANLRARQLDLGFTRVVAPISGRISERKVDVGNTVATDQTVLTTIVSVDPVHFVFQGSEALLLKYQRDGSGTQNGTPIKVKLSDESDYTHNGTIDFVDNALDAGAGTIRARAVIANPGGFLKAGMFGSARLEASKPYPAMLVPDTAIMADAARQIVFVVDKTNTVTARPVQTGPLQGSLRVIRSGLNKDDRVVIDGAQRARPGVKVTPQPGQVKEAAPPAKGPNDAPDYAAQPANKR</sequence>
<organism evidence="9 10">
    <name type="scientific">Sphingomonas kyeonggiensis</name>
    <dbReference type="NCBI Taxonomy" id="1268553"/>
    <lineage>
        <taxon>Bacteria</taxon>
        <taxon>Pseudomonadati</taxon>
        <taxon>Pseudomonadota</taxon>
        <taxon>Alphaproteobacteria</taxon>
        <taxon>Sphingomonadales</taxon>
        <taxon>Sphingomonadaceae</taxon>
        <taxon>Sphingomonas</taxon>
    </lineage>
</organism>
<dbReference type="InterPro" id="IPR058627">
    <property type="entry name" value="MdtA-like_C"/>
</dbReference>
<dbReference type="InterPro" id="IPR006143">
    <property type="entry name" value="RND_pump_MFP"/>
</dbReference>
<evidence type="ECO:0000259" key="7">
    <source>
        <dbReference type="Pfam" id="PF25944"/>
    </source>
</evidence>
<evidence type="ECO:0000259" key="5">
    <source>
        <dbReference type="Pfam" id="PF25876"/>
    </source>
</evidence>
<feature type="domain" description="Multidrug resistance protein MdtA-like C-terminal permuted SH3" evidence="8">
    <location>
        <begin position="260"/>
        <end position="320"/>
    </location>
</feature>
<dbReference type="Pfam" id="PF25944">
    <property type="entry name" value="Beta-barrel_RND"/>
    <property type="match status" value="1"/>
</dbReference>
<dbReference type="RefSeq" id="WP_311768376.1">
    <property type="nucleotide sequence ID" value="NZ_JACHLN010000001.1"/>
</dbReference>
<dbReference type="FunFam" id="2.40.420.20:FF:000001">
    <property type="entry name" value="Efflux RND transporter periplasmic adaptor subunit"/>
    <property type="match status" value="1"/>
</dbReference>
<dbReference type="InterPro" id="IPR058626">
    <property type="entry name" value="MdtA-like_b-barrel"/>
</dbReference>
<dbReference type="Pfam" id="PF25917">
    <property type="entry name" value="BSH_RND"/>
    <property type="match status" value="1"/>
</dbReference>
<evidence type="ECO:0000313" key="10">
    <source>
        <dbReference type="Proteomes" id="UP000575241"/>
    </source>
</evidence>
<comment type="subcellular location">
    <subcellularLocation>
        <location evidence="1">Cell envelope</location>
    </subcellularLocation>
</comment>